<reference evidence="3 4" key="1">
    <citation type="journal article" date="2019" name="Int. J. Syst. Evol. Microbiol.">
        <title>The Global Catalogue of Microorganisms (GCM) 10K type strain sequencing project: providing services to taxonomists for standard genome sequencing and annotation.</title>
        <authorList>
            <consortium name="The Broad Institute Genomics Platform"/>
            <consortium name="The Broad Institute Genome Sequencing Center for Infectious Disease"/>
            <person name="Wu L."/>
            <person name="Ma J."/>
        </authorList>
    </citation>
    <scope>NUCLEOTIDE SEQUENCE [LARGE SCALE GENOMIC DNA]</scope>
    <source>
        <strain evidence="3 4">CGMCC 1.12125</strain>
    </source>
</reference>
<evidence type="ECO:0000313" key="4">
    <source>
        <dbReference type="Proteomes" id="UP001597119"/>
    </source>
</evidence>
<dbReference type="PANTHER" id="PTHR36509">
    <property type="entry name" value="BLL3101 PROTEIN"/>
    <property type="match status" value="1"/>
</dbReference>
<sequence length="318" mass="35968">MSTDDGPTPVTWETFPRAQLHAEMERFADWGGFGEFYHYRTLTPLDKQVEAMMNRDTLYSLAVFDLTDPVTITMPDSGDRYQSMIVLNEDQYVKLFEYGPGEYTLTQDDIGTRYVCVAVRTFVDPDDPDDVATAQRLQDDLTVSQDSAGTLALPDWDTHSRDDLHDAIVTISKTMDDFRGACGDVDEVHPVKFLLQSVTTFGFPESEALYLSRVPDQNDGETPHTLTVDEVPVDGFWSVTVYDSDWYLAANEYDAYSVNNVTAARNDDGGVTIHFGGDPDQPNFLYTPPEWTYLVRLYQPHEEILDGGYQFPESRPVE</sequence>
<dbReference type="InterPro" id="IPR010621">
    <property type="entry name" value="DUF1214"/>
</dbReference>
<feature type="domain" description="DUF1254" evidence="2">
    <location>
        <begin position="34"/>
        <end position="143"/>
    </location>
</feature>
<dbReference type="SUPFAM" id="SSF160935">
    <property type="entry name" value="VPA0735-like"/>
    <property type="match status" value="1"/>
</dbReference>
<dbReference type="Pfam" id="PF06742">
    <property type="entry name" value="DUF1214"/>
    <property type="match status" value="1"/>
</dbReference>
<proteinExistence type="predicted"/>
<feature type="domain" description="DUF1214" evidence="1">
    <location>
        <begin position="210"/>
        <end position="301"/>
    </location>
</feature>
<evidence type="ECO:0000259" key="2">
    <source>
        <dbReference type="Pfam" id="PF06863"/>
    </source>
</evidence>
<dbReference type="InterPro" id="IPR010679">
    <property type="entry name" value="DUF1254"/>
</dbReference>
<dbReference type="EMBL" id="JBHUDJ010000002">
    <property type="protein sequence ID" value="MFD1586458.1"/>
    <property type="molecule type" value="Genomic_DNA"/>
</dbReference>
<dbReference type="PANTHER" id="PTHR36509:SF2">
    <property type="entry name" value="BLL3101 PROTEIN"/>
    <property type="match status" value="1"/>
</dbReference>
<dbReference type="AlphaFoldDB" id="A0ABD6C9H7"/>
<accession>A0ABD6C9H7</accession>
<keyword evidence="4" id="KW-1185">Reference proteome</keyword>
<name>A0ABD6C9H7_9EURY</name>
<gene>
    <name evidence="3" type="ORF">ACFR9U_05655</name>
</gene>
<evidence type="ECO:0000259" key="1">
    <source>
        <dbReference type="Pfam" id="PF06742"/>
    </source>
</evidence>
<dbReference type="Gene3D" id="2.60.120.600">
    <property type="entry name" value="Domain of unknown function DUF1214, C-terminal domain"/>
    <property type="match status" value="1"/>
</dbReference>
<dbReference type="Pfam" id="PF06863">
    <property type="entry name" value="DUF1254"/>
    <property type="match status" value="1"/>
</dbReference>
<dbReference type="InterPro" id="IPR037049">
    <property type="entry name" value="DUF1214_C_sf"/>
</dbReference>
<dbReference type="Proteomes" id="UP001597119">
    <property type="component" value="Unassembled WGS sequence"/>
</dbReference>
<organism evidence="3 4">
    <name type="scientific">Halorientalis brevis</name>
    <dbReference type="NCBI Taxonomy" id="1126241"/>
    <lineage>
        <taxon>Archaea</taxon>
        <taxon>Methanobacteriati</taxon>
        <taxon>Methanobacteriota</taxon>
        <taxon>Stenosarchaea group</taxon>
        <taxon>Halobacteria</taxon>
        <taxon>Halobacteriales</taxon>
        <taxon>Haloarculaceae</taxon>
        <taxon>Halorientalis</taxon>
    </lineage>
</organism>
<evidence type="ECO:0000313" key="3">
    <source>
        <dbReference type="EMBL" id="MFD1586458.1"/>
    </source>
</evidence>
<dbReference type="RefSeq" id="WP_247379680.1">
    <property type="nucleotide sequence ID" value="NZ_JALLGV010000007.1"/>
</dbReference>
<comment type="caution">
    <text evidence="3">The sequence shown here is derived from an EMBL/GenBank/DDBJ whole genome shotgun (WGS) entry which is preliminary data.</text>
</comment>
<protein>
    <submittedName>
        <fullName evidence="3">DUF1214 domain-containing protein</fullName>
    </submittedName>
</protein>